<dbReference type="InterPro" id="IPR002068">
    <property type="entry name" value="A-crystallin/Hsp20_dom"/>
</dbReference>
<dbReference type="InterPro" id="IPR031107">
    <property type="entry name" value="Small_HSP"/>
</dbReference>
<protein>
    <submittedName>
        <fullName evidence="4">Hsp20/alpha crystallin family protein</fullName>
    </submittedName>
</protein>
<proteinExistence type="inferred from homology"/>
<dbReference type="PANTHER" id="PTHR11527">
    <property type="entry name" value="HEAT-SHOCK PROTEIN 20 FAMILY MEMBER"/>
    <property type="match status" value="1"/>
</dbReference>
<dbReference type="PROSITE" id="PS01031">
    <property type="entry name" value="SHSP"/>
    <property type="match status" value="1"/>
</dbReference>
<dbReference type="Pfam" id="PF00011">
    <property type="entry name" value="HSP20"/>
    <property type="match status" value="1"/>
</dbReference>
<dbReference type="Gene3D" id="2.60.40.790">
    <property type="match status" value="1"/>
</dbReference>
<sequence>MSLAEWPFDDFPDESLFTESWAPAVDLKENKKAYIVKADIPGVDPKDIDVTLENGVLTVRGQRKEEHREEGEDFHRVERFSGSFARQFSLPDAADDGVEAHMKDGVLEIRIPKSEKAVARKIEINS</sequence>
<dbReference type="AlphaFoldDB" id="A0A3E1KAW3"/>
<organism evidence="4 5">
    <name type="scientific">Wenzhouxiangella sediminis</name>
    <dbReference type="NCBI Taxonomy" id="1792836"/>
    <lineage>
        <taxon>Bacteria</taxon>
        <taxon>Pseudomonadati</taxon>
        <taxon>Pseudomonadota</taxon>
        <taxon>Gammaproteobacteria</taxon>
        <taxon>Chromatiales</taxon>
        <taxon>Wenzhouxiangellaceae</taxon>
        <taxon>Wenzhouxiangella</taxon>
    </lineage>
</organism>
<evidence type="ECO:0000256" key="1">
    <source>
        <dbReference type="PROSITE-ProRule" id="PRU00285"/>
    </source>
</evidence>
<evidence type="ECO:0000256" key="2">
    <source>
        <dbReference type="RuleBase" id="RU003616"/>
    </source>
</evidence>
<name>A0A3E1KAW3_9GAMM</name>
<dbReference type="SUPFAM" id="SSF49764">
    <property type="entry name" value="HSP20-like chaperones"/>
    <property type="match status" value="1"/>
</dbReference>
<dbReference type="EMBL" id="QUZK01000018">
    <property type="protein sequence ID" value="RFF31593.1"/>
    <property type="molecule type" value="Genomic_DNA"/>
</dbReference>
<dbReference type="CDD" id="cd06464">
    <property type="entry name" value="ACD_sHsps-like"/>
    <property type="match status" value="1"/>
</dbReference>
<gene>
    <name evidence="4" type="ORF">DZC52_04335</name>
</gene>
<dbReference type="OrthoDB" id="9792695at2"/>
<comment type="caution">
    <text evidence="4">The sequence shown here is derived from an EMBL/GenBank/DDBJ whole genome shotgun (WGS) entry which is preliminary data.</text>
</comment>
<reference evidence="4 5" key="1">
    <citation type="submission" date="2018-08" db="EMBL/GenBank/DDBJ databases">
        <title>Wenzhouxiangella salilacus sp. nov., a novel bacterium isolated from a saline lake in Xinjiang Province, China.</title>
        <authorList>
            <person name="Han S."/>
        </authorList>
    </citation>
    <scope>NUCLEOTIDE SEQUENCE [LARGE SCALE GENOMIC DNA]</scope>
    <source>
        <strain evidence="4 5">XDB06</strain>
    </source>
</reference>
<evidence type="ECO:0000313" key="4">
    <source>
        <dbReference type="EMBL" id="RFF31593.1"/>
    </source>
</evidence>
<dbReference type="InterPro" id="IPR008978">
    <property type="entry name" value="HSP20-like_chaperone"/>
</dbReference>
<keyword evidence="5" id="KW-1185">Reference proteome</keyword>
<feature type="domain" description="SHSP" evidence="3">
    <location>
        <begin position="16"/>
        <end position="126"/>
    </location>
</feature>
<dbReference type="Proteomes" id="UP000260351">
    <property type="component" value="Unassembled WGS sequence"/>
</dbReference>
<evidence type="ECO:0000313" key="5">
    <source>
        <dbReference type="Proteomes" id="UP000260351"/>
    </source>
</evidence>
<comment type="similarity">
    <text evidence="1 2">Belongs to the small heat shock protein (HSP20) family.</text>
</comment>
<evidence type="ECO:0000259" key="3">
    <source>
        <dbReference type="PROSITE" id="PS01031"/>
    </source>
</evidence>
<accession>A0A3E1KAW3</accession>